<evidence type="ECO:0000256" key="2">
    <source>
        <dbReference type="ARBA" id="ARBA00022692"/>
    </source>
</evidence>
<feature type="domain" description="Rhodopsin" evidence="7">
    <location>
        <begin position="27"/>
        <end position="239"/>
    </location>
</feature>
<name>A0A6A6ESD9_9PEZI</name>
<keyword evidence="4 6" id="KW-0472">Membrane</keyword>
<evidence type="ECO:0000259" key="7">
    <source>
        <dbReference type="Pfam" id="PF20684"/>
    </source>
</evidence>
<feature type="transmembrane region" description="Helical" evidence="6">
    <location>
        <begin position="105"/>
        <end position="126"/>
    </location>
</feature>
<dbReference type="GO" id="GO:0016020">
    <property type="term" value="C:membrane"/>
    <property type="evidence" value="ECO:0007669"/>
    <property type="project" value="UniProtKB-SubCell"/>
</dbReference>
<accession>A0A6A6ESD9</accession>
<reference evidence="8" key="1">
    <citation type="journal article" date="2020" name="Stud. Mycol.">
        <title>101 Dothideomycetes genomes: a test case for predicting lifestyles and emergence of pathogens.</title>
        <authorList>
            <person name="Haridas S."/>
            <person name="Albert R."/>
            <person name="Binder M."/>
            <person name="Bloem J."/>
            <person name="Labutti K."/>
            <person name="Salamov A."/>
            <person name="Andreopoulos B."/>
            <person name="Baker S."/>
            <person name="Barry K."/>
            <person name="Bills G."/>
            <person name="Bluhm B."/>
            <person name="Cannon C."/>
            <person name="Castanera R."/>
            <person name="Culley D."/>
            <person name="Daum C."/>
            <person name="Ezra D."/>
            <person name="Gonzalez J."/>
            <person name="Henrissat B."/>
            <person name="Kuo A."/>
            <person name="Liang C."/>
            <person name="Lipzen A."/>
            <person name="Lutzoni F."/>
            <person name="Magnuson J."/>
            <person name="Mondo S."/>
            <person name="Nolan M."/>
            <person name="Ohm R."/>
            <person name="Pangilinan J."/>
            <person name="Park H.-J."/>
            <person name="Ramirez L."/>
            <person name="Alfaro M."/>
            <person name="Sun H."/>
            <person name="Tritt A."/>
            <person name="Yoshinaga Y."/>
            <person name="Zwiers L.-H."/>
            <person name="Turgeon B."/>
            <person name="Goodwin S."/>
            <person name="Spatafora J."/>
            <person name="Crous P."/>
            <person name="Grigoriev I."/>
        </authorList>
    </citation>
    <scope>NUCLEOTIDE SEQUENCE</scope>
    <source>
        <strain evidence="8">CBS 207.26</strain>
    </source>
</reference>
<feature type="transmembrane region" description="Helical" evidence="6">
    <location>
        <begin position="65"/>
        <end position="85"/>
    </location>
</feature>
<evidence type="ECO:0000256" key="6">
    <source>
        <dbReference type="SAM" id="Phobius"/>
    </source>
</evidence>
<dbReference type="AlphaFoldDB" id="A0A6A6ESD9"/>
<protein>
    <recommendedName>
        <fullName evidence="7">Rhodopsin domain-containing protein</fullName>
    </recommendedName>
</protein>
<dbReference type="Proteomes" id="UP000800200">
    <property type="component" value="Unassembled WGS sequence"/>
</dbReference>
<dbReference type="OrthoDB" id="5417887at2759"/>
<evidence type="ECO:0000256" key="1">
    <source>
        <dbReference type="ARBA" id="ARBA00004141"/>
    </source>
</evidence>
<evidence type="ECO:0000313" key="8">
    <source>
        <dbReference type="EMBL" id="KAF2194095.1"/>
    </source>
</evidence>
<gene>
    <name evidence="8" type="ORF">K469DRAFT_727512</name>
</gene>
<comment type="similarity">
    <text evidence="5">Belongs to the SAT4 family.</text>
</comment>
<keyword evidence="3 6" id="KW-1133">Transmembrane helix</keyword>
<evidence type="ECO:0000313" key="9">
    <source>
        <dbReference type="Proteomes" id="UP000800200"/>
    </source>
</evidence>
<dbReference type="EMBL" id="ML994612">
    <property type="protein sequence ID" value="KAF2194095.1"/>
    <property type="molecule type" value="Genomic_DNA"/>
</dbReference>
<evidence type="ECO:0000256" key="3">
    <source>
        <dbReference type="ARBA" id="ARBA00022989"/>
    </source>
</evidence>
<sequence>MAVTDNGPLIVNVTWVLCLFSGSVLGLRIYAKLSRRHSLWWDDYILIFSHPQVLLLVDTVITQNLTIIAPGTSVTASISCFVSTFSKISFGVTLLRLTEGLWKWFVWFCIITLFLVMLPSAMLACISCRPVEKAWNPSVLGICWDAVMVVNYGSFNEAWCATIDFALELLPWKLLLGVGIAMSLGLLPGVCALFKGLYLVQLRQENFYYNGKDVIIWTAVETATTIVGASIPVLRVFFKDVVSSLESILQSLEKRDFPNFAKIAGRLGNGTWVEARGGEEAGSWIQLDPREDTASDKSILRGDGMQTPNPGKSGILQTSTVVTDYEERPHYVIRKAQWKRTRE</sequence>
<keyword evidence="9" id="KW-1185">Reference proteome</keyword>
<feature type="transmembrane region" description="Helical" evidence="6">
    <location>
        <begin position="12"/>
        <end position="31"/>
    </location>
</feature>
<proteinExistence type="inferred from homology"/>
<keyword evidence="2 6" id="KW-0812">Transmembrane</keyword>
<dbReference type="Pfam" id="PF20684">
    <property type="entry name" value="Fung_rhodopsin"/>
    <property type="match status" value="1"/>
</dbReference>
<evidence type="ECO:0000256" key="4">
    <source>
        <dbReference type="ARBA" id="ARBA00023136"/>
    </source>
</evidence>
<comment type="subcellular location">
    <subcellularLocation>
        <location evidence="1">Membrane</location>
        <topology evidence="1">Multi-pass membrane protein</topology>
    </subcellularLocation>
</comment>
<dbReference type="PANTHER" id="PTHR33048:SF42">
    <property type="entry name" value="INTEGRAL MEMBRANE PROTEIN"/>
    <property type="match status" value="1"/>
</dbReference>
<evidence type="ECO:0000256" key="5">
    <source>
        <dbReference type="ARBA" id="ARBA00038359"/>
    </source>
</evidence>
<dbReference type="PANTHER" id="PTHR33048">
    <property type="entry name" value="PTH11-LIKE INTEGRAL MEMBRANE PROTEIN (AFU_ORTHOLOGUE AFUA_5G11245)"/>
    <property type="match status" value="1"/>
</dbReference>
<dbReference type="InterPro" id="IPR049326">
    <property type="entry name" value="Rhodopsin_dom_fungi"/>
</dbReference>
<feature type="transmembrane region" description="Helical" evidence="6">
    <location>
        <begin position="175"/>
        <end position="194"/>
    </location>
</feature>
<organism evidence="8 9">
    <name type="scientific">Zopfia rhizophila CBS 207.26</name>
    <dbReference type="NCBI Taxonomy" id="1314779"/>
    <lineage>
        <taxon>Eukaryota</taxon>
        <taxon>Fungi</taxon>
        <taxon>Dikarya</taxon>
        <taxon>Ascomycota</taxon>
        <taxon>Pezizomycotina</taxon>
        <taxon>Dothideomycetes</taxon>
        <taxon>Dothideomycetes incertae sedis</taxon>
        <taxon>Zopfiaceae</taxon>
        <taxon>Zopfia</taxon>
    </lineage>
</organism>
<dbReference type="InterPro" id="IPR052337">
    <property type="entry name" value="SAT4-like"/>
</dbReference>